<dbReference type="EC" id="4.2.1.17" evidence="4"/>
<dbReference type="PANTHER" id="PTHR11941">
    <property type="entry name" value="ENOYL-COA HYDRATASE-RELATED"/>
    <property type="match status" value="1"/>
</dbReference>
<keyword evidence="2 4" id="KW-0456">Lyase</keyword>
<gene>
    <name evidence="4" type="ORF">DSW25_17140</name>
</gene>
<dbReference type="Gene3D" id="1.10.12.10">
    <property type="entry name" value="Lyase 2-enoyl-coa Hydratase, Chain A, domain 2"/>
    <property type="match status" value="1"/>
</dbReference>
<dbReference type="InterPro" id="IPR018376">
    <property type="entry name" value="Enoyl-CoA_hyd/isom_CS"/>
</dbReference>
<dbReference type="InterPro" id="IPR014748">
    <property type="entry name" value="Enoyl-CoA_hydra_C"/>
</dbReference>
<dbReference type="SUPFAM" id="SSF52096">
    <property type="entry name" value="ClpP/crotonase"/>
    <property type="match status" value="1"/>
</dbReference>
<dbReference type="InterPro" id="IPR001753">
    <property type="entry name" value="Enoyl-CoA_hydra/iso"/>
</dbReference>
<name>A0A073IF36_9RHOB</name>
<proteinExistence type="inferred from homology"/>
<dbReference type="STRING" id="1300350.Z948_144"/>
<evidence type="ECO:0000313" key="4">
    <source>
        <dbReference type="EMBL" id="KEJ88170.1"/>
    </source>
</evidence>
<dbReference type="FunFam" id="3.90.226.10:FF:000009">
    <property type="entry name" value="Carnitinyl-CoA dehydratase"/>
    <property type="match status" value="1"/>
</dbReference>
<keyword evidence="5" id="KW-1185">Reference proteome</keyword>
<dbReference type="GO" id="GO:0004300">
    <property type="term" value="F:enoyl-CoA hydratase activity"/>
    <property type="evidence" value="ECO:0007669"/>
    <property type="project" value="UniProtKB-EC"/>
</dbReference>
<dbReference type="GO" id="GO:0006635">
    <property type="term" value="P:fatty acid beta-oxidation"/>
    <property type="evidence" value="ECO:0007669"/>
    <property type="project" value="TreeGrafter"/>
</dbReference>
<dbReference type="PANTHER" id="PTHR11941:SF54">
    <property type="entry name" value="ENOYL-COA HYDRATASE, MITOCHONDRIAL"/>
    <property type="match status" value="1"/>
</dbReference>
<comment type="similarity">
    <text evidence="1 3">Belongs to the enoyl-CoA hydratase/isomerase family.</text>
</comment>
<dbReference type="OrthoDB" id="5730382at2"/>
<dbReference type="eggNOG" id="COG1024">
    <property type="taxonomic scope" value="Bacteria"/>
</dbReference>
<sequence>MSYEFITTEKKGHILVVTMNRPDVYNAVHADMHHEMSQCWDAFAADQDLWVAVLTGAGDKAFSAGNDLKATASGSGSKKGLPDSGFAGLSSRFDLEKPIIAAVNGFAMGGGFETALSCDILIASENAKFALPEVKVGFFAAASGVQRLSRYIGRLAAQEMMFTGRTIMADEALAMGCVNEVVAHDQLMERAMAKAEELCTVSPSAVKATKRVLNKMAEADGMAASIDYSREVIADLSKTEDFKEGVQAFVEKRKPNWVNK</sequence>
<accession>A0A073IF36</accession>
<comment type="caution">
    <text evidence="4">The sequence shown here is derived from an EMBL/GenBank/DDBJ whole genome shotgun (WGS) entry which is preliminary data.</text>
</comment>
<protein>
    <submittedName>
        <fullName evidence="4">Enoyl-CoA hydratase</fullName>
        <ecNumber evidence="4">4.2.1.17</ecNumber>
    </submittedName>
</protein>
<dbReference type="CDD" id="cd06558">
    <property type="entry name" value="crotonase-like"/>
    <property type="match status" value="1"/>
</dbReference>
<evidence type="ECO:0000256" key="2">
    <source>
        <dbReference type="ARBA" id="ARBA00023239"/>
    </source>
</evidence>
<dbReference type="RefSeq" id="WP_025057666.1">
    <property type="nucleotide sequence ID" value="NZ_JAMC01000008.1"/>
</dbReference>
<dbReference type="EMBL" id="JAMC01000008">
    <property type="protein sequence ID" value="KEJ88170.1"/>
    <property type="molecule type" value="Genomic_DNA"/>
</dbReference>
<evidence type="ECO:0000256" key="1">
    <source>
        <dbReference type="ARBA" id="ARBA00005254"/>
    </source>
</evidence>
<evidence type="ECO:0000313" key="5">
    <source>
        <dbReference type="Proteomes" id="UP000027734"/>
    </source>
</evidence>
<dbReference type="AlphaFoldDB" id="A0A073IF36"/>
<organism evidence="4 5">
    <name type="scientific">Sulfitobacter donghicola DSW-25 = KCTC 12864 = JCM 14565</name>
    <dbReference type="NCBI Taxonomy" id="1300350"/>
    <lineage>
        <taxon>Bacteria</taxon>
        <taxon>Pseudomonadati</taxon>
        <taxon>Pseudomonadota</taxon>
        <taxon>Alphaproteobacteria</taxon>
        <taxon>Rhodobacterales</taxon>
        <taxon>Roseobacteraceae</taxon>
        <taxon>Sulfitobacter</taxon>
    </lineage>
</organism>
<dbReference type="Proteomes" id="UP000027734">
    <property type="component" value="Unassembled WGS sequence"/>
</dbReference>
<evidence type="ECO:0000256" key="3">
    <source>
        <dbReference type="RuleBase" id="RU003707"/>
    </source>
</evidence>
<dbReference type="PROSITE" id="PS00166">
    <property type="entry name" value="ENOYL_COA_HYDRATASE"/>
    <property type="match status" value="1"/>
</dbReference>
<dbReference type="Gene3D" id="3.90.226.10">
    <property type="entry name" value="2-enoyl-CoA Hydratase, Chain A, domain 1"/>
    <property type="match status" value="1"/>
</dbReference>
<dbReference type="Pfam" id="PF00378">
    <property type="entry name" value="ECH_1"/>
    <property type="match status" value="1"/>
</dbReference>
<reference evidence="4 5" key="1">
    <citation type="submission" date="2014-01" db="EMBL/GenBank/DDBJ databases">
        <title>Sulfitobacter donghicola JCM 14565 Genome Sequencing.</title>
        <authorList>
            <person name="Lai Q."/>
            <person name="Hong Z."/>
        </authorList>
    </citation>
    <scope>NUCLEOTIDE SEQUENCE [LARGE SCALE GENOMIC DNA]</scope>
    <source>
        <strain evidence="4 5">JCM 14565</strain>
    </source>
</reference>
<dbReference type="InterPro" id="IPR029045">
    <property type="entry name" value="ClpP/crotonase-like_dom_sf"/>
</dbReference>